<reference evidence="2 4" key="1">
    <citation type="journal article" date="2011" name="Nature">
        <title>The Medicago genome provides insight into the evolution of rhizobial symbioses.</title>
        <authorList>
            <person name="Young N.D."/>
            <person name="Debelle F."/>
            <person name="Oldroyd G.E."/>
            <person name="Geurts R."/>
            <person name="Cannon S.B."/>
            <person name="Udvardi M.K."/>
            <person name="Benedito V.A."/>
            <person name="Mayer K.F."/>
            <person name="Gouzy J."/>
            <person name="Schoof H."/>
            <person name="Van de Peer Y."/>
            <person name="Proost S."/>
            <person name="Cook D.R."/>
            <person name="Meyers B.C."/>
            <person name="Spannagl M."/>
            <person name="Cheung F."/>
            <person name="De Mita S."/>
            <person name="Krishnakumar V."/>
            <person name="Gundlach H."/>
            <person name="Zhou S."/>
            <person name="Mudge J."/>
            <person name="Bharti A.K."/>
            <person name="Murray J.D."/>
            <person name="Naoumkina M.A."/>
            <person name="Rosen B."/>
            <person name="Silverstein K.A."/>
            <person name="Tang H."/>
            <person name="Rombauts S."/>
            <person name="Zhao P.X."/>
            <person name="Zhou P."/>
            <person name="Barbe V."/>
            <person name="Bardou P."/>
            <person name="Bechner M."/>
            <person name="Bellec A."/>
            <person name="Berger A."/>
            <person name="Berges H."/>
            <person name="Bidwell S."/>
            <person name="Bisseling T."/>
            <person name="Choisne N."/>
            <person name="Couloux A."/>
            <person name="Denny R."/>
            <person name="Deshpande S."/>
            <person name="Dai X."/>
            <person name="Doyle J.J."/>
            <person name="Dudez A.M."/>
            <person name="Farmer A.D."/>
            <person name="Fouteau S."/>
            <person name="Franken C."/>
            <person name="Gibelin C."/>
            <person name="Gish J."/>
            <person name="Goldstein S."/>
            <person name="Gonzalez A.J."/>
            <person name="Green P.J."/>
            <person name="Hallab A."/>
            <person name="Hartog M."/>
            <person name="Hua A."/>
            <person name="Humphray S.J."/>
            <person name="Jeong D.H."/>
            <person name="Jing Y."/>
            <person name="Jocker A."/>
            <person name="Kenton S.M."/>
            <person name="Kim D.J."/>
            <person name="Klee K."/>
            <person name="Lai H."/>
            <person name="Lang C."/>
            <person name="Lin S."/>
            <person name="Macmil S.L."/>
            <person name="Magdelenat G."/>
            <person name="Matthews L."/>
            <person name="McCorrison J."/>
            <person name="Monaghan E.L."/>
            <person name="Mun J.H."/>
            <person name="Najar F.Z."/>
            <person name="Nicholson C."/>
            <person name="Noirot C."/>
            <person name="O'Bleness M."/>
            <person name="Paule C.R."/>
            <person name="Poulain J."/>
            <person name="Prion F."/>
            <person name="Qin B."/>
            <person name="Qu C."/>
            <person name="Retzel E.F."/>
            <person name="Riddle C."/>
            <person name="Sallet E."/>
            <person name="Samain S."/>
            <person name="Samson N."/>
            <person name="Sanders I."/>
            <person name="Saurat O."/>
            <person name="Scarpelli C."/>
            <person name="Schiex T."/>
            <person name="Segurens B."/>
            <person name="Severin A.J."/>
            <person name="Sherrier D.J."/>
            <person name="Shi R."/>
            <person name="Sims S."/>
            <person name="Singer S.R."/>
            <person name="Sinharoy S."/>
            <person name="Sterck L."/>
            <person name="Viollet A."/>
            <person name="Wang B.B."/>
            <person name="Wang K."/>
            <person name="Wang M."/>
            <person name="Wang X."/>
            <person name="Warfsmann J."/>
            <person name="Weissenbach J."/>
            <person name="White D.D."/>
            <person name="White J.D."/>
            <person name="Wiley G.B."/>
            <person name="Wincker P."/>
            <person name="Xing Y."/>
            <person name="Yang L."/>
            <person name="Yao Z."/>
            <person name="Ying F."/>
            <person name="Zhai J."/>
            <person name="Zhou L."/>
            <person name="Zuber A."/>
            <person name="Denarie J."/>
            <person name="Dixon R.A."/>
            <person name="May G.D."/>
            <person name="Schwartz D.C."/>
            <person name="Rogers J."/>
            <person name="Quetier F."/>
            <person name="Town C.D."/>
            <person name="Roe B.A."/>
        </authorList>
    </citation>
    <scope>NUCLEOTIDE SEQUENCE [LARGE SCALE GENOMIC DNA]</scope>
    <source>
        <strain evidence="2">A17</strain>
        <strain evidence="3 4">cv. Jemalong A17</strain>
    </source>
</reference>
<feature type="region of interest" description="Disordered" evidence="1">
    <location>
        <begin position="78"/>
        <end position="98"/>
    </location>
</feature>
<feature type="compositionally biased region" description="Low complexity" evidence="1">
    <location>
        <begin position="28"/>
        <end position="43"/>
    </location>
</feature>
<feature type="compositionally biased region" description="Low complexity" evidence="1">
    <location>
        <begin position="82"/>
        <end position="97"/>
    </location>
</feature>
<evidence type="ECO:0000313" key="3">
    <source>
        <dbReference type="EnsemblPlants" id="AES94703"/>
    </source>
</evidence>
<dbReference type="HOGENOM" id="CLU_1888848_0_0_1"/>
<evidence type="ECO:0000313" key="2">
    <source>
        <dbReference type="EMBL" id="AES94703.1"/>
    </source>
</evidence>
<reference evidence="3" key="3">
    <citation type="submission" date="2015-04" db="UniProtKB">
        <authorList>
            <consortium name="EnsemblPlants"/>
        </authorList>
    </citation>
    <scope>IDENTIFICATION</scope>
    <source>
        <strain evidence="3">cv. Jemalong A17</strain>
    </source>
</reference>
<dbReference type="EMBL" id="CM001221">
    <property type="protein sequence ID" value="AES94703.1"/>
    <property type="molecule type" value="Genomic_DNA"/>
</dbReference>
<keyword evidence="4" id="KW-1185">Reference proteome</keyword>
<accession>G7K6P6</accession>
<gene>
    <name evidence="2" type="ordered locus">MTR_5g017420</name>
</gene>
<feature type="compositionally biased region" description="Polar residues" evidence="1">
    <location>
        <begin position="1"/>
        <end position="23"/>
    </location>
</feature>
<reference evidence="2 4" key="2">
    <citation type="journal article" date="2014" name="BMC Genomics">
        <title>An improved genome release (version Mt4.0) for the model legume Medicago truncatula.</title>
        <authorList>
            <person name="Tang H."/>
            <person name="Krishnakumar V."/>
            <person name="Bidwell S."/>
            <person name="Rosen B."/>
            <person name="Chan A."/>
            <person name="Zhou S."/>
            <person name="Gentzbittel L."/>
            <person name="Childs K.L."/>
            <person name="Yandell M."/>
            <person name="Gundlach H."/>
            <person name="Mayer K.F."/>
            <person name="Schwartz D.C."/>
            <person name="Town C.D."/>
        </authorList>
    </citation>
    <scope>GENOME REANNOTATION</scope>
    <source>
        <strain evidence="3 4">cv. Jemalong A17</strain>
    </source>
</reference>
<dbReference type="PaxDb" id="3880-AES94703"/>
<protein>
    <submittedName>
        <fullName evidence="2 3">Uncharacterized protein</fullName>
    </submittedName>
</protein>
<feature type="region of interest" description="Disordered" evidence="1">
    <location>
        <begin position="1"/>
        <end position="61"/>
    </location>
</feature>
<evidence type="ECO:0000313" key="4">
    <source>
        <dbReference type="Proteomes" id="UP000002051"/>
    </source>
</evidence>
<organism evidence="2 4">
    <name type="scientific">Medicago truncatula</name>
    <name type="common">Barrel medic</name>
    <name type="synonym">Medicago tribuloides</name>
    <dbReference type="NCBI Taxonomy" id="3880"/>
    <lineage>
        <taxon>Eukaryota</taxon>
        <taxon>Viridiplantae</taxon>
        <taxon>Streptophyta</taxon>
        <taxon>Embryophyta</taxon>
        <taxon>Tracheophyta</taxon>
        <taxon>Spermatophyta</taxon>
        <taxon>Magnoliopsida</taxon>
        <taxon>eudicotyledons</taxon>
        <taxon>Gunneridae</taxon>
        <taxon>Pentapetalae</taxon>
        <taxon>rosids</taxon>
        <taxon>fabids</taxon>
        <taxon>Fabales</taxon>
        <taxon>Fabaceae</taxon>
        <taxon>Papilionoideae</taxon>
        <taxon>50 kb inversion clade</taxon>
        <taxon>NPAAA clade</taxon>
        <taxon>Hologalegina</taxon>
        <taxon>IRL clade</taxon>
        <taxon>Trifolieae</taxon>
        <taxon>Medicago</taxon>
    </lineage>
</organism>
<evidence type="ECO:0000256" key="1">
    <source>
        <dbReference type="SAM" id="MobiDB-lite"/>
    </source>
</evidence>
<dbReference type="AlphaFoldDB" id="G7K6P6"/>
<name>G7K6P6_MEDTR</name>
<sequence>MNPSCGTHTLNISYSDPSAKTTPPSYPTPALTKPSSPTTTLSQPRRRPRSPHQQNSDIPFMSFDIDTVAVSPPPVQGLTVAPLTSPMRSLSSTSSRSTETKYGANSIWCYFKLTGFDVDVGGGGVGGGSGGGGAG</sequence>
<dbReference type="Proteomes" id="UP000002051">
    <property type="component" value="Chromosome 5"/>
</dbReference>
<proteinExistence type="predicted"/>
<dbReference type="EnsemblPlants" id="AES94703">
    <property type="protein sequence ID" value="AES94703"/>
    <property type="gene ID" value="MTR_5g017420"/>
</dbReference>